<dbReference type="Gene3D" id="3.20.20.20">
    <property type="entry name" value="Dihydropteroate synthase-like"/>
    <property type="match status" value="1"/>
</dbReference>
<evidence type="ECO:0000256" key="6">
    <source>
        <dbReference type="ARBA" id="ARBA00023229"/>
    </source>
</evidence>
<keyword evidence="11" id="KW-1185">Reference proteome</keyword>
<protein>
    <recommendedName>
        <fullName evidence="7">4-hydroxy-3-methylbut-2-en-1-yl diphosphate synthase (flavodoxin)</fullName>
        <ecNumber evidence="7">1.17.7.3</ecNumber>
    </recommendedName>
    <alternativeName>
        <fullName evidence="7">1-hydroxy-2-methyl-2-(E)-butenyl 4-diphosphate synthase</fullName>
    </alternativeName>
</protein>
<dbReference type="Pfam" id="PF26540">
    <property type="entry name" value="GcpE_C"/>
    <property type="match status" value="1"/>
</dbReference>
<dbReference type="RefSeq" id="WP_132985110.1">
    <property type="nucleotide sequence ID" value="NZ_BMME01000001.1"/>
</dbReference>
<dbReference type="EC" id="1.17.7.3" evidence="7"/>
<comment type="cofactor">
    <cofactor evidence="7">
        <name>[4Fe-4S] cluster</name>
        <dbReference type="ChEBI" id="CHEBI:49883"/>
    </cofactor>
    <text evidence="7">Binds 1 [4Fe-4S] cluster.</text>
</comment>
<feature type="binding site" evidence="7">
    <location>
        <position position="318"/>
    </location>
    <ligand>
        <name>[4Fe-4S] cluster</name>
        <dbReference type="ChEBI" id="CHEBI:49883"/>
    </ligand>
</feature>
<name>A0ABQ2ECU9_9GAMM</name>
<dbReference type="HAMAP" id="MF_00159">
    <property type="entry name" value="IspG"/>
    <property type="match status" value="1"/>
</dbReference>
<organism evidence="10 11">
    <name type="scientific">Luteimonas terricola</name>
    <dbReference type="NCBI Taxonomy" id="645597"/>
    <lineage>
        <taxon>Bacteria</taxon>
        <taxon>Pseudomonadati</taxon>
        <taxon>Pseudomonadota</taxon>
        <taxon>Gammaproteobacteria</taxon>
        <taxon>Lysobacterales</taxon>
        <taxon>Lysobacteraceae</taxon>
        <taxon>Luteimonas</taxon>
    </lineage>
</organism>
<feature type="binding site" evidence="7">
    <location>
        <position position="321"/>
    </location>
    <ligand>
        <name>[4Fe-4S] cluster</name>
        <dbReference type="ChEBI" id="CHEBI:49883"/>
    </ligand>
</feature>
<dbReference type="InterPro" id="IPR058579">
    <property type="entry name" value="IspG_C"/>
</dbReference>
<feature type="binding site" evidence="7">
    <location>
        <position position="371"/>
    </location>
    <ligand>
        <name>[4Fe-4S] cluster</name>
        <dbReference type="ChEBI" id="CHEBI:49883"/>
    </ligand>
</feature>
<dbReference type="PIRSF" id="PIRSF004640">
    <property type="entry name" value="IspG"/>
    <property type="match status" value="1"/>
</dbReference>
<evidence type="ECO:0000256" key="7">
    <source>
        <dbReference type="HAMAP-Rule" id="MF_00159"/>
    </source>
</evidence>
<dbReference type="InterPro" id="IPR011005">
    <property type="entry name" value="Dihydropteroate_synth-like_sf"/>
</dbReference>
<accession>A0ABQ2ECU9</accession>
<evidence type="ECO:0000313" key="11">
    <source>
        <dbReference type="Proteomes" id="UP000599009"/>
    </source>
</evidence>
<evidence type="ECO:0000259" key="8">
    <source>
        <dbReference type="Pfam" id="PF04551"/>
    </source>
</evidence>
<evidence type="ECO:0000256" key="1">
    <source>
        <dbReference type="ARBA" id="ARBA00022485"/>
    </source>
</evidence>
<evidence type="ECO:0000259" key="9">
    <source>
        <dbReference type="Pfam" id="PF26540"/>
    </source>
</evidence>
<evidence type="ECO:0000256" key="2">
    <source>
        <dbReference type="ARBA" id="ARBA00022723"/>
    </source>
</evidence>
<comment type="caution">
    <text evidence="10">The sequence shown here is derived from an EMBL/GenBank/DDBJ whole genome shotgun (WGS) entry which is preliminary data.</text>
</comment>
<keyword evidence="1 7" id="KW-0004">4Fe-4S</keyword>
<dbReference type="PANTHER" id="PTHR30454">
    <property type="entry name" value="4-HYDROXY-3-METHYLBUT-2-EN-1-YL DIPHOSPHATE SYNTHASE"/>
    <property type="match status" value="1"/>
</dbReference>
<comment type="function">
    <text evidence="7">Converts 2C-methyl-D-erythritol 2,4-cyclodiphosphate (ME-2,4cPP) into 1-hydroxy-2-methyl-2-(E)-butenyl 4-diphosphate.</text>
</comment>
<dbReference type="SUPFAM" id="SSF56014">
    <property type="entry name" value="Nitrite and sulphite reductase 4Fe-4S domain-like"/>
    <property type="match status" value="1"/>
</dbReference>
<dbReference type="InterPro" id="IPR016425">
    <property type="entry name" value="IspG_bac"/>
</dbReference>
<reference evidence="11" key="1">
    <citation type="journal article" date="2019" name="Int. J. Syst. Evol. Microbiol.">
        <title>The Global Catalogue of Microorganisms (GCM) 10K type strain sequencing project: providing services to taxonomists for standard genome sequencing and annotation.</title>
        <authorList>
            <consortium name="The Broad Institute Genomics Platform"/>
            <consortium name="The Broad Institute Genome Sequencing Center for Infectious Disease"/>
            <person name="Wu L."/>
            <person name="Ma J."/>
        </authorList>
    </citation>
    <scope>NUCLEOTIDE SEQUENCE [LARGE SCALE GENOMIC DNA]</scope>
    <source>
        <strain evidence="11">CGMCC 1.8985</strain>
    </source>
</reference>
<sequence length="430" mass="45700">MNAIPDTRHADAAHTLEEWAFGPAPRRATRQVLVGKIAVGGDAPVVVQSMTNTDTADIDGTVKQVAALWRAGSELVRVTVNNPAAAAAVPRIVEKLAMMGLEVPIIGDFHYNGHQLLAGEPACAEALAKYRINPGNVGFGRKRDTQFAQLIEFAMKHGKPVRIGANWGSLDQALATALMDENAARAEPRDAGRVLREALIRSALESAERAVELGLGRDRIILSAKVSGVQELVAVYRDLALRSDFALHLGLTEAGIGSKGIVASSAALAVLMQEGIGDTIRISLTPEPGAPRTQEVVVAQELLQTMGLRAFTPMVTACPGCGRTTSEFFQELAKVVQEHVRAKMPEWKVTRPGAEHMTLAVMGCIVNGPGESRHADIGISLPGTGEAPAAPVFIDGEKAVTLRGDNIAHEFVALVDAYVDRRYGAAVRAD</sequence>
<comment type="pathway">
    <text evidence="7">Isoprenoid biosynthesis; isopentenyl diphosphate biosynthesis via DXP pathway; isopentenyl diphosphate from 1-deoxy-D-xylulose 5-phosphate: step 5/6.</text>
</comment>
<comment type="catalytic activity">
    <reaction evidence="7">
        <text>(2E)-4-hydroxy-3-methylbut-2-enyl diphosphate + oxidized [flavodoxin] + H2O + 2 H(+) = 2-C-methyl-D-erythritol 2,4-cyclic diphosphate + reduced [flavodoxin]</text>
        <dbReference type="Rhea" id="RHEA:43604"/>
        <dbReference type="Rhea" id="RHEA-COMP:10622"/>
        <dbReference type="Rhea" id="RHEA-COMP:10623"/>
        <dbReference type="ChEBI" id="CHEBI:15377"/>
        <dbReference type="ChEBI" id="CHEBI:15378"/>
        <dbReference type="ChEBI" id="CHEBI:57618"/>
        <dbReference type="ChEBI" id="CHEBI:58210"/>
        <dbReference type="ChEBI" id="CHEBI:58483"/>
        <dbReference type="ChEBI" id="CHEBI:128753"/>
        <dbReference type="EC" id="1.17.7.3"/>
    </reaction>
</comment>
<feature type="binding site" evidence="7">
    <location>
        <position position="364"/>
    </location>
    <ligand>
        <name>[4Fe-4S] cluster</name>
        <dbReference type="ChEBI" id="CHEBI:49883"/>
    </ligand>
</feature>
<evidence type="ECO:0000256" key="5">
    <source>
        <dbReference type="ARBA" id="ARBA00023014"/>
    </source>
</evidence>
<dbReference type="InterPro" id="IPR045854">
    <property type="entry name" value="NO2/SO3_Rdtase_4Fe4S_sf"/>
</dbReference>
<proteinExistence type="inferred from homology"/>
<dbReference type="Pfam" id="PF04551">
    <property type="entry name" value="GcpE"/>
    <property type="match status" value="1"/>
</dbReference>
<keyword evidence="2 7" id="KW-0479">Metal-binding</keyword>
<dbReference type="EMBL" id="BMME01000001">
    <property type="protein sequence ID" value="GGK02469.1"/>
    <property type="molecule type" value="Genomic_DNA"/>
</dbReference>
<feature type="domain" description="IspG C-terminal" evidence="9">
    <location>
        <begin position="315"/>
        <end position="416"/>
    </location>
</feature>
<dbReference type="NCBIfam" id="NF001540">
    <property type="entry name" value="PRK00366.1"/>
    <property type="match status" value="1"/>
</dbReference>
<gene>
    <name evidence="7 10" type="primary">ispG</name>
    <name evidence="10" type="ORF">GCM10011394_09280</name>
</gene>
<feature type="domain" description="IspG TIM-barrel" evidence="8">
    <location>
        <begin position="29"/>
        <end position="299"/>
    </location>
</feature>
<dbReference type="InterPro" id="IPR058578">
    <property type="entry name" value="IspG_TIM"/>
</dbReference>
<evidence type="ECO:0000313" key="10">
    <source>
        <dbReference type="EMBL" id="GGK02469.1"/>
    </source>
</evidence>
<keyword evidence="6 7" id="KW-0414">Isoprene biosynthesis</keyword>
<comment type="similarity">
    <text evidence="7">Belongs to the IspG family.</text>
</comment>
<dbReference type="Gene3D" id="3.30.413.10">
    <property type="entry name" value="Sulfite Reductase Hemoprotein, domain 1"/>
    <property type="match status" value="1"/>
</dbReference>
<keyword evidence="4 7" id="KW-0408">Iron</keyword>
<dbReference type="InterPro" id="IPR004588">
    <property type="entry name" value="IspG_bac-typ"/>
</dbReference>
<evidence type="ECO:0000256" key="4">
    <source>
        <dbReference type="ARBA" id="ARBA00023004"/>
    </source>
</evidence>
<dbReference type="NCBIfam" id="TIGR00612">
    <property type="entry name" value="ispG_gcpE"/>
    <property type="match status" value="1"/>
</dbReference>
<keyword evidence="3 7" id="KW-0560">Oxidoreductase</keyword>
<evidence type="ECO:0000256" key="3">
    <source>
        <dbReference type="ARBA" id="ARBA00023002"/>
    </source>
</evidence>
<dbReference type="PANTHER" id="PTHR30454:SF0">
    <property type="entry name" value="4-HYDROXY-3-METHYLBUT-2-EN-1-YL DIPHOSPHATE SYNTHASE (FERREDOXIN), CHLOROPLASTIC"/>
    <property type="match status" value="1"/>
</dbReference>
<dbReference type="Proteomes" id="UP000599009">
    <property type="component" value="Unassembled WGS sequence"/>
</dbReference>
<keyword evidence="5 7" id="KW-0411">Iron-sulfur</keyword>